<dbReference type="Proteomes" id="UP000824259">
    <property type="component" value="Unassembled WGS sequence"/>
</dbReference>
<evidence type="ECO:0000313" key="2">
    <source>
        <dbReference type="Proteomes" id="UP000824259"/>
    </source>
</evidence>
<dbReference type="AlphaFoldDB" id="A0A9D2RJT2"/>
<reference evidence="1" key="2">
    <citation type="submission" date="2021-04" db="EMBL/GenBank/DDBJ databases">
        <authorList>
            <person name="Gilroy R."/>
        </authorList>
    </citation>
    <scope>NUCLEOTIDE SEQUENCE</scope>
    <source>
        <strain evidence="1">CHK169-11906</strain>
    </source>
</reference>
<organism evidence="1 2">
    <name type="scientific">Candidatus Alistipes avicola</name>
    <dbReference type="NCBI Taxonomy" id="2838432"/>
    <lineage>
        <taxon>Bacteria</taxon>
        <taxon>Pseudomonadati</taxon>
        <taxon>Bacteroidota</taxon>
        <taxon>Bacteroidia</taxon>
        <taxon>Bacteroidales</taxon>
        <taxon>Rikenellaceae</taxon>
        <taxon>Alistipes</taxon>
    </lineage>
</organism>
<sequence>MMQSNKIHRTIRLAVILGIAGVMTFSRCTKVDDLLGSGLEPSDQQMKISTKIFTLSDQPDRPFFETRLYHTDSIKSSNLGTGYFGVMNDETFGSRKVGLLSQYIAAALSNTEGFGYRPIFDSIQLKILVSEYGGDTLQPIKYNIYEIVSNDYLNPSLPAPAGAGDVADTLFYSCFDPMPYVNPEPVFTFTFPNGHDTGPHTEYITLQPTEQGMNLIKRLMLLEGEYKDDMTIYEQLDLWTNYFKGIYIAPAEEITGRGNMFATSLSGSGLYLYARNRNRTDPTLIQDTVTASYAFYISSSSYPTASINTIRHDYTGSQITIADADEKTQNRPLNPNVYVEGMDGVITELTFTDALFEQMRKLYDGVTDESGKPYTSIAINRAQLMIFLDHSNYDWDKIDVGAITPLLDSSFARLGLYTDYKKLIGISDYSYAYERLYSSSGFKLPYGGYLNRSLGCYVMDITSYLQSIWNGYLKSQGEDVVQNEESESRTIYIGPEAYGLYSMPYTTAQGMEDGGNNAPIMLNLVYTMIK</sequence>
<name>A0A9D2RJT2_9BACT</name>
<accession>A0A9D2RJT2</accession>
<protein>
    <submittedName>
        <fullName evidence="1">DUF4270 domain-containing protein</fullName>
    </submittedName>
</protein>
<comment type="caution">
    <text evidence="1">The sequence shown here is derived from an EMBL/GenBank/DDBJ whole genome shotgun (WGS) entry which is preliminary data.</text>
</comment>
<dbReference type="Pfam" id="PF14092">
    <property type="entry name" value="DUF4270"/>
    <property type="match status" value="1"/>
</dbReference>
<evidence type="ECO:0000313" key="1">
    <source>
        <dbReference type="EMBL" id="HJA99034.1"/>
    </source>
</evidence>
<dbReference type="InterPro" id="IPR025366">
    <property type="entry name" value="DUF4270"/>
</dbReference>
<gene>
    <name evidence="1" type="ORF">H9779_05480</name>
</gene>
<dbReference type="EMBL" id="DWYR01000013">
    <property type="protein sequence ID" value="HJA99034.1"/>
    <property type="molecule type" value="Genomic_DNA"/>
</dbReference>
<reference evidence="1" key="1">
    <citation type="journal article" date="2021" name="PeerJ">
        <title>Extensive microbial diversity within the chicken gut microbiome revealed by metagenomics and culture.</title>
        <authorList>
            <person name="Gilroy R."/>
            <person name="Ravi A."/>
            <person name="Getino M."/>
            <person name="Pursley I."/>
            <person name="Horton D.L."/>
            <person name="Alikhan N.F."/>
            <person name="Baker D."/>
            <person name="Gharbi K."/>
            <person name="Hall N."/>
            <person name="Watson M."/>
            <person name="Adriaenssens E.M."/>
            <person name="Foster-Nyarko E."/>
            <person name="Jarju S."/>
            <person name="Secka A."/>
            <person name="Antonio M."/>
            <person name="Oren A."/>
            <person name="Chaudhuri R.R."/>
            <person name="La Ragione R."/>
            <person name="Hildebrand F."/>
            <person name="Pallen M.J."/>
        </authorList>
    </citation>
    <scope>NUCLEOTIDE SEQUENCE</scope>
    <source>
        <strain evidence="1">CHK169-11906</strain>
    </source>
</reference>
<proteinExistence type="predicted"/>